<organism evidence="2 3">
    <name type="scientific">Candidatus Chromulinivorax destructor</name>
    <dbReference type="NCBI Taxonomy" id="2066483"/>
    <lineage>
        <taxon>Bacteria</taxon>
        <taxon>Candidatus Babelota</taxon>
        <taxon>Candidatus Babeliae</taxon>
        <taxon>Candidatus Babeliales</taxon>
        <taxon>Candidatus Chromulinivoraceae</taxon>
        <taxon>Candidatus Chromulinivorax</taxon>
    </lineage>
</organism>
<gene>
    <name evidence="2" type="ORF">C0J27_00585</name>
</gene>
<dbReference type="EMBL" id="CP025544">
    <property type="protein sequence ID" value="AXK60248.1"/>
    <property type="molecule type" value="Genomic_DNA"/>
</dbReference>
<reference evidence="2 3" key="1">
    <citation type="submission" date="2017-12" db="EMBL/GenBank/DDBJ databases">
        <title>Chromulinavorax destructans is a abundant pathogen of dominant heterotrophic picoflagllates.</title>
        <authorList>
            <person name="Deeg C.M."/>
            <person name="Zimmer M."/>
            <person name="Suttle C.A."/>
        </authorList>
    </citation>
    <scope>NUCLEOTIDE SEQUENCE [LARGE SCALE GENOMIC DNA]</scope>
    <source>
        <strain evidence="2 3">SeV1</strain>
    </source>
</reference>
<keyword evidence="1" id="KW-0732">Signal</keyword>
<proteinExistence type="predicted"/>
<dbReference type="RefSeq" id="WP_115585263.1">
    <property type="nucleotide sequence ID" value="NZ_CP025544.1"/>
</dbReference>
<dbReference type="AlphaFoldDB" id="A0A345ZAD1"/>
<sequence>MKKINLIALCLLLSSPLIIKSSSESISEKSTEIENDIKDIKTAIKDKKAAADFSNSELQKKNSSLQVKIQDYMKLLATNMPTGTSEEQKAAKANQLDQKNYFKIQLQAAAADLQAQVTYIRTSLTAKTNYLHRLKNRSVVLNSMLVTNKDNGVVMLPARRANVEKQKNINQSDIAETIAEKTSLEKQLKDISNSIMQLQKFLNDKSIN</sequence>
<evidence type="ECO:0000256" key="1">
    <source>
        <dbReference type="SAM" id="SignalP"/>
    </source>
</evidence>
<evidence type="ECO:0000313" key="2">
    <source>
        <dbReference type="EMBL" id="AXK60248.1"/>
    </source>
</evidence>
<protein>
    <submittedName>
        <fullName evidence="2">Uncharacterized protein</fullName>
    </submittedName>
</protein>
<feature type="signal peptide" evidence="1">
    <location>
        <begin position="1"/>
        <end position="19"/>
    </location>
</feature>
<keyword evidence="3" id="KW-1185">Reference proteome</keyword>
<dbReference type="KEGG" id="cdes:C0J27_00585"/>
<accession>A0A345ZAD1</accession>
<evidence type="ECO:0000313" key="3">
    <source>
        <dbReference type="Proteomes" id="UP000254834"/>
    </source>
</evidence>
<dbReference type="Proteomes" id="UP000254834">
    <property type="component" value="Chromosome"/>
</dbReference>
<name>A0A345ZAD1_9BACT</name>
<feature type="chain" id="PRO_5016765479" evidence="1">
    <location>
        <begin position="20"/>
        <end position="208"/>
    </location>
</feature>